<dbReference type="InterPro" id="IPR003766">
    <property type="entry name" value="Uronate_isomerase"/>
</dbReference>
<reference evidence="8 9" key="1">
    <citation type="submission" date="2019-03" db="EMBL/GenBank/DDBJ databases">
        <title>Subsurface microbial communities from deep shales in Ohio and West Virginia, USA.</title>
        <authorList>
            <person name="Wrighton K."/>
        </authorList>
    </citation>
    <scope>NUCLEOTIDE SEQUENCE [LARGE SCALE GENOMIC DNA]</scope>
    <source>
        <strain evidence="8 9">MSL9.2</strain>
    </source>
</reference>
<comment type="caution">
    <text evidence="8">The sequence shown here is derived from an EMBL/GenBank/DDBJ whole genome shotgun (WGS) entry which is preliminary data.</text>
</comment>
<dbReference type="PANTHER" id="PTHR30068">
    <property type="entry name" value="URONATE ISOMERASE"/>
    <property type="match status" value="1"/>
</dbReference>
<protein>
    <recommendedName>
        <fullName evidence="5 7">Uronate isomerase</fullName>
        <ecNumber evidence="4 7">5.3.1.12</ecNumber>
    </recommendedName>
    <alternativeName>
        <fullName evidence="7">Glucuronate isomerase</fullName>
    </alternativeName>
    <alternativeName>
        <fullName evidence="7">Uronic isomerase</fullName>
    </alternativeName>
</protein>
<dbReference type="OrthoDB" id="9766564at2"/>
<dbReference type="PANTHER" id="PTHR30068:SF4">
    <property type="entry name" value="URONATE ISOMERASE"/>
    <property type="match status" value="1"/>
</dbReference>
<dbReference type="GO" id="GO:0042840">
    <property type="term" value="P:D-glucuronate catabolic process"/>
    <property type="evidence" value="ECO:0007669"/>
    <property type="project" value="TreeGrafter"/>
</dbReference>
<accession>A0A4V3G4S5</accession>
<comment type="catalytic activity">
    <reaction evidence="7">
        <text>aldehydo-D-galacturonate = keto-D-tagaturonate</text>
        <dbReference type="Rhea" id="RHEA:27702"/>
        <dbReference type="ChEBI" id="CHEBI:12952"/>
        <dbReference type="ChEBI" id="CHEBI:17886"/>
    </reaction>
</comment>
<evidence type="ECO:0000313" key="9">
    <source>
        <dbReference type="Proteomes" id="UP000294697"/>
    </source>
</evidence>
<dbReference type="EMBL" id="SODA01000019">
    <property type="protein sequence ID" value="TDW01679.1"/>
    <property type="molecule type" value="Genomic_DNA"/>
</dbReference>
<name>A0A4V3G4S5_9FIRM</name>
<dbReference type="Gene3D" id="3.20.20.140">
    <property type="entry name" value="Metal-dependent hydrolases"/>
    <property type="match status" value="1"/>
</dbReference>
<dbReference type="Gene3D" id="1.10.2020.10">
    <property type="entry name" value="uronate isomerase, domain 2, chain A"/>
    <property type="match status" value="1"/>
</dbReference>
<comment type="pathway">
    <text evidence="2 7">Carbohydrate metabolism; pentose and glucuronate interconversion.</text>
</comment>
<dbReference type="NCBIfam" id="NF002794">
    <property type="entry name" value="PRK02925.1"/>
    <property type="match status" value="1"/>
</dbReference>
<evidence type="ECO:0000256" key="5">
    <source>
        <dbReference type="ARBA" id="ARBA00020555"/>
    </source>
</evidence>
<dbReference type="EC" id="5.3.1.12" evidence="4 7"/>
<dbReference type="SUPFAM" id="SSF51556">
    <property type="entry name" value="Metallo-dependent hydrolases"/>
    <property type="match status" value="1"/>
</dbReference>
<dbReference type="Proteomes" id="UP000294697">
    <property type="component" value="Unassembled WGS sequence"/>
</dbReference>
<evidence type="ECO:0000256" key="3">
    <source>
        <dbReference type="ARBA" id="ARBA00008397"/>
    </source>
</evidence>
<evidence type="ECO:0000256" key="7">
    <source>
        <dbReference type="HAMAP-Rule" id="MF_00675"/>
    </source>
</evidence>
<dbReference type="HAMAP" id="MF_00675">
    <property type="entry name" value="UxaC"/>
    <property type="match status" value="1"/>
</dbReference>
<comment type="similarity">
    <text evidence="3 7">Belongs to the metallo-dependent hydrolases superfamily. Uronate isomerase family.</text>
</comment>
<gene>
    <name evidence="7" type="primary">uxaC</name>
    <name evidence="8" type="ORF">C8C77_11942</name>
</gene>
<evidence type="ECO:0000256" key="6">
    <source>
        <dbReference type="ARBA" id="ARBA00023235"/>
    </source>
</evidence>
<dbReference type="InterPro" id="IPR032466">
    <property type="entry name" value="Metal_Hydrolase"/>
</dbReference>
<dbReference type="AlphaFoldDB" id="A0A4V3G4S5"/>
<evidence type="ECO:0000256" key="2">
    <source>
        <dbReference type="ARBA" id="ARBA00004892"/>
    </source>
</evidence>
<dbReference type="Pfam" id="PF02614">
    <property type="entry name" value="UxaC"/>
    <property type="match status" value="1"/>
</dbReference>
<proteinExistence type="inferred from homology"/>
<organism evidence="8 9">
    <name type="scientific">Halanaerobium saccharolyticum</name>
    <dbReference type="NCBI Taxonomy" id="43595"/>
    <lineage>
        <taxon>Bacteria</taxon>
        <taxon>Bacillati</taxon>
        <taxon>Bacillota</taxon>
        <taxon>Clostridia</taxon>
        <taxon>Halanaerobiales</taxon>
        <taxon>Halanaerobiaceae</taxon>
        <taxon>Halanaerobium</taxon>
    </lineage>
</organism>
<dbReference type="UniPathway" id="UPA00246"/>
<dbReference type="GO" id="GO:0019698">
    <property type="term" value="P:D-galacturonate catabolic process"/>
    <property type="evidence" value="ECO:0007669"/>
    <property type="project" value="TreeGrafter"/>
</dbReference>
<sequence length="471" mass="55040">MKEFMNENFLLESEIAESLFHNYAKDMPIFDYHCHLSPQEIAEDKKYENITEVWLAGDHYKWRAMRSNGIEEKYITGEGSDYQKFLAWAKTVENCIGNPLYHWTHLELQRFFDIHQTLNEETASRIWNKANKLLAEDEFSARNLMKKMNVKGVCTTDDPIDSLEYHRTIAKDDDFDIKVLPTFRPDKGTKIAEPGFSDWLTELEKLVAKKIESYDDFLAALKSRVEFFHRCGCRLADNDLPYVMYQRVKIEDLRNIFKKAVKQKELTKLEKDQFRTEVLLYLAELYSELGWVMQLHIGTLRNNNSRMFNKVGADSGFDSISDCQIARPLSDFLDALDLNDNLPKTILYTNNPNHNEVIGTMIGNFQGDGIPGKLQFGTAWWFNDHIDGMLNQLKTLANLGVLSTFVGMLTDSRSFLSYPRHEYFRRILSNLLGEWINKGYYPDDDKKIKKIIQDISFYNAEKYFDIHLSNY</sequence>
<keyword evidence="6 7" id="KW-0413">Isomerase</keyword>
<dbReference type="RefSeq" id="WP_111572762.1">
    <property type="nucleotide sequence ID" value="NZ_QLME01000018.1"/>
</dbReference>
<comment type="catalytic activity">
    <reaction evidence="1 7">
        <text>D-glucuronate = D-fructuronate</text>
        <dbReference type="Rhea" id="RHEA:13049"/>
        <dbReference type="ChEBI" id="CHEBI:58720"/>
        <dbReference type="ChEBI" id="CHEBI:59863"/>
        <dbReference type="EC" id="5.3.1.12"/>
    </reaction>
</comment>
<evidence type="ECO:0000256" key="1">
    <source>
        <dbReference type="ARBA" id="ARBA00001165"/>
    </source>
</evidence>
<evidence type="ECO:0000256" key="4">
    <source>
        <dbReference type="ARBA" id="ARBA00012546"/>
    </source>
</evidence>
<dbReference type="GO" id="GO:0008880">
    <property type="term" value="F:glucuronate isomerase activity"/>
    <property type="evidence" value="ECO:0007669"/>
    <property type="project" value="UniProtKB-UniRule"/>
</dbReference>
<evidence type="ECO:0000313" key="8">
    <source>
        <dbReference type="EMBL" id="TDW01679.1"/>
    </source>
</evidence>